<feature type="region of interest" description="Disordered" evidence="1">
    <location>
        <begin position="205"/>
        <end position="243"/>
    </location>
</feature>
<feature type="region of interest" description="Disordered" evidence="1">
    <location>
        <begin position="568"/>
        <end position="600"/>
    </location>
</feature>
<evidence type="ECO:0000256" key="1">
    <source>
        <dbReference type="SAM" id="MobiDB-lite"/>
    </source>
</evidence>
<feature type="compositionally biased region" description="Polar residues" evidence="1">
    <location>
        <begin position="1"/>
        <end position="19"/>
    </location>
</feature>
<dbReference type="InterPro" id="IPR058345">
    <property type="entry name" value="DUF8032"/>
</dbReference>
<evidence type="ECO:0000259" key="2">
    <source>
        <dbReference type="Pfam" id="PF26087"/>
    </source>
</evidence>
<sequence length="600" mass="67227">MQRTSQPPQQQNGSTIQTERQPKQLLKTSSPPTPPTGLDPDSSFNSPPSTLEAPRPSAAATQVATIGTGWTNNSSPRSATMTPSPPLPQSRNTLRYPPAFTPHQTSQQQPPQPIHLTISSLLQPDQNTEEFLFTLTLDQLSSIEKTVQRFNNNPSSPQTSKDRDTVQSFGVAASTSNSAIVNSNVIELAQKPPQRLHNKEFFLNKTSSQTPLSSPTTSTSHPTNLKRSEFSPSPNHALPATDPVIETHDGIPFVVFTYSVKGNNKEYRIRIDLNSANLNDITDQFKRENCLYPRAHCPEEKYQGNRWHYENECNNLGWKLAWLNQEDIAGKRGLLQRAVDSYRNRDPNMRSRRVVRNEKINNGTLRKRATRDSDSFDGNPDSKSLKRHRSAAKQLSVNTFSKGVSTKIRIRADIESVNLTDLTEDFKRKNSVFPRVLSDQANRGKNWELENWCNEIGWKLAYLNPSKLNEKKLLLQKALDLYRAKFTSEYRPRKGKYSRALSAKFFEDHPREVNSPIPMEIATNNHVVLETSAPTKSEDSVEKVNTSSSSISSITPIITINTATSSLDNVSLSSPTNNTSPMSIGDEKMEVNTETQQTAK</sequence>
<gene>
    <name evidence="3" type="ORF">AGERDE_LOCUS4631</name>
</gene>
<feature type="region of interest" description="Disordered" evidence="1">
    <location>
        <begin position="1"/>
        <end position="111"/>
    </location>
</feature>
<dbReference type="AlphaFoldDB" id="A0A9N8ZVL1"/>
<evidence type="ECO:0000313" key="4">
    <source>
        <dbReference type="Proteomes" id="UP000789831"/>
    </source>
</evidence>
<organism evidence="3 4">
    <name type="scientific">Ambispora gerdemannii</name>
    <dbReference type="NCBI Taxonomy" id="144530"/>
    <lineage>
        <taxon>Eukaryota</taxon>
        <taxon>Fungi</taxon>
        <taxon>Fungi incertae sedis</taxon>
        <taxon>Mucoromycota</taxon>
        <taxon>Glomeromycotina</taxon>
        <taxon>Glomeromycetes</taxon>
        <taxon>Archaeosporales</taxon>
        <taxon>Ambisporaceae</taxon>
        <taxon>Ambispora</taxon>
    </lineage>
</organism>
<dbReference type="EMBL" id="CAJVPL010000550">
    <property type="protein sequence ID" value="CAG8508776.1"/>
    <property type="molecule type" value="Genomic_DNA"/>
</dbReference>
<feature type="compositionally biased region" description="Polar residues" evidence="1">
    <location>
        <begin position="568"/>
        <end position="582"/>
    </location>
</feature>
<comment type="caution">
    <text evidence="3">The sequence shown here is derived from an EMBL/GenBank/DDBJ whole genome shotgun (WGS) entry which is preliminary data.</text>
</comment>
<dbReference type="OrthoDB" id="5599902at2759"/>
<name>A0A9N8ZVL1_9GLOM</name>
<dbReference type="Pfam" id="PF26087">
    <property type="entry name" value="DUF8032"/>
    <property type="match status" value="2"/>
</dbReference>
<feature type="region of interest" description="Disordered" evidence="1">
    <location>
        <begin position="359"/>
        <end position="390"/>
    </location>
</feature>
<feature type="compositionally biased region" description="Low complexity" evidence="1">
    <location>
        <begin position="206"/>
        <end position="223"/>
    </location>
</feature>
<feature type="domain" description="DUF8032" evidence="2">
    <location>
        <begin position="395"/>
        <end position="486"/>
    </location>
</feature>
<proteinExistence type="predicted"/>
<feature type="domain" description="DUF8032" evidence="2">
    <location>
        <begin position="254"/>
        <end position="345"/>
    </location>
</feature>
<dbReference type="PANTHER" id="PTHR22949:SF0">
    <property type="entry name" value="RE27538P"/>
    <property type="match status" value="1"/>
</dbReference>
<feature type="compositionally biased region" description="Polar residues" evidence="1">
    <location>
        <begin position="59"/>
        <end position="82"/>
    </location>
</feature>
<reference evidence="3" key="1">
    <citation type="submission" date="2021-06" db="EMBL/GenBank/DDBJ databases">
        <authorList>
            <person name="Kallberg Y."/>
            <person name="Tangrot J."/>
            <person name="Rosling A."/>
        </authorList>
    </citation>
    <scope>NUCLEOTIDE SEQUENCE</scope>
    <source>
        <strain evidence="3">MT106</strain>
    </source>
</reference>
<keyword evidence="4" id="KW-1185">Reference proteome</keyword>
<dbReference type="PANTHER" id="PTHR22949">
    <property type="entry name" value="WHITE COLLAR 2 PROTEIN WC2"/>
    <property type="match status" value="1"/>
</dbReference>
<dbReference type="Proteomes" id="UP000789831">
    <property type="component" value="Unassembled WGS sequence"/>
</dbReference>
<accession>A0A9N8ZVL1</accession>
<protein>
    <submittedName>
        <fullName evidence="3">12314_t:CDS:1</fullName>
    </submittedName>
</protein>
<evidence type="ECO:0000313" key="3">
    <source>
        <dbReference type="EMBL" id="CAG8508776.1"/>
    </source>
</evidence>